<dbReference type="SUPFAM" id="SSF88697">
    <property type="entry name" value="PUA domain-like"/>
    <property type="match status" value="1"/>
</dbReference>
<evidence type="ECO:0000259" key="12">
    <source>
        <dbReference type="Pfam" id="PF20260"/>
    </source>
</evidence>
<keyword evidence="8" id="KW-0949">S-adenosyl-L-methionine</keyword>
<dbReference type="Pfam" id="PF04452">
    <property type="entry name" value="Methyltrans_RNA"/>
    <property type="match status" value="1"/>
</dbReference>
<dbReference type="GO" id="GO:0070475">
    <property type="term" value="P:rRNA base methylation"/>
    <property type="evidence" value="ECO:0007669"/>
    <property type="project" value="TreeGrafter"/>
</dbReference>
<dbReference type="InterPro" id="IPR029028">
    <property type="entry name" value="Alpha/beta_knot_MTases"/>
</dbReference>
<comment type="similarity">
    <text evidence="2">Belongs to the RNA methyltransferase RsmE family.</text>
</comment>
<reference evidence="13" key="1">
    <citation type="submission" date="2018-05" db="EMBL/GenBank/DDBJ databases">
        <authorList>
            <person name="Lanie J.A."/>
            <person name="Ng W.-L."/>
            <person name="Kazmierczak K.M."/>
            <person name="Andrzejewski T.M."/>
            <person name="Davidsen T.M."/>
            <person name="Wayne K.J."/>
            <person name="Tettelin H."/>
            <person name="Glass J.I."/>
            <person name="Rusch D."/>
            <person name="Podicherti R."/>
            <person name="Tsui H.-C.T."/>
            <person name="Winkler M.E."/>
        </authorList>
    </citation>
    <scope>NUCLEOTIDE SEQUENCE</scope>
</reference>
<dbReference type="PANTHER" id="PTHR30027">
    <property type="entry name" value="RIBOSOMAL RNA SMALL SUBUNIT METHYLTRANSFERASE E"/>
    <property type="match status" value="1"/>
</dbReference>
<evidence type="ECO:0000256" key="4">
    <source>
        <dbReference type="ARBA" id="ARBA00022490"/>
    </source>
</evidence>
<dbReference type="AlphaFoldDB" id="A0A381QKV0"/>
<evidence type="ECO:0000256" key="9">
    <source>
        <dbReference type="ARBA" id="ARBA00025699"/>
    </source>
</evidence>
<feature type="domain" description="Ribosomal RNA small subunit methyltransferase E PUA-like" evidence="12">
    <location>
        <begin position="14"/>
        <end position="61"/>
    </location>
</feature>
<comment type="function">
    <text evidence="9">Specifically methylates the N3 position of the uracil ring of uridine 1498 (m3U1498) in 16S rRNA. Acts on the fully assembled 30S ribosomal subunit.</text>
</comment>
<evidence type="ECO:0000259" key="11">
    <source>
        <dbReference type="Pfam" id="PF04452"/>
    </source>
</evidence>
<dbReference type="Pfam" id="PF20260">
    <property type="entry name" value="PUA_4"/>
    <property type="match status" value="1"/>
</dbReference>
<evidence type="ECO:0000256" key="1">
    <source>
        <dbReference type="ARBA" id="ARBA00004496"/>
    </source>
</evidence>
<keyword evidence="6" id="KW-0489">Methyltransferase</keyword>
<evidence type="ECO:0000256" key="7">
    <source>
        <dbReference type="ARBA" id="ARBA00022679"/>
    </source>
</evidence>
<dbReference type="PANTHER" id="PTHR30027:SF3">
    <property type="entry name" value="16S RRNA (URACIL(1498)-N(3))-METHYLTRANSFERASE"/>
    <property type="match status" value="1"/>
</dbReference>
<dbReference type="InterPro" id="IPR046886">
    <property type="entry name" value="RsmE_MTase_dom"/>
</dbReference>
<sequence length="227" mass="26203">MQLFYIPNIKSDILPKDEFIHCIKVLRHKVKDVINVTDGKGNIYSAKIVDISKYKCTIQIISSIKKILRKKNIHLVIAPTKSFNRMEWMIEKLTEIGISEISFVYSKNSERKKINLNRLEKKSISAMKQSNSALKPVINEIISFKDFLNKNLKYKEKFIAHIEAKKLLKDSIKYGDESIIIIGPEGDFSKEEIHLAKNHKFKDISLGKNILRTETAGLISCYTIINY</sequence>
<evidence type="ECO:0000256" key="2">
    <source>
        <dbReference type="ARBA" id="ARBA00005528"/>
    </source>
</evidence>
<dbReference type="EC" id="2.1.1.193" evidence="3"/>
<dbReference type="InterPro" id="IPR006700">
    <property type="entry name" value="RsmE"/>
</dbReference>
<evidence type="ECO:0000256" key="6">
    <source>
        <dbReference type="ARBA" id="ARBA00022603"/>
    </source>
</evidence>
<evidence type="ECO:0000256" key="8">
    <source>
        <dbReference type="ARBA" id="ARBA00022691"/>
    </source>
</evidence>
<dbReference type="Gene3D" id="3.40.1280.10">
    <property type="match status" value="1"/>
</dbReference>
<dbReference type="InterPro" id="IPR015947">
    <property type="entry name" value="PUA-like_sf"/>
</dbReference>
<comment type="catalytic activity">
    <reaction evidence="10">
        <text>uridine(1498) in 16S rRNA + S-adenosyl-L-methionine = N(3)-methyluridine(1498) in 16S rRNA + S-adenosyl-L-homocysteine + H(+)</text>
        <dbReference type="Rhea" id="RHEA:42920"/>
        <dbReference type="Rhea" id="RHEA-COMP:10283"/>
        <dbReference type="Rhea" id="RHEA-COMP:10284"/>
        <dbReference type="ChEBI" id="CHEBI:15378"/>
        <dbReference type="ChEBI" id="CHEBI:57856"/>
        <dbReference type="ChEBI" id="CHEBI:59789"/>
        <dbReference type="ChEBI" id="CHEBI:65315"/>
        <dbReference type="ChEBI" id="CHEBI:74502"/>
        <dbReference type="EC" id="2.1.1.193"/>
    </reaction>
</comment>
<gene>
    <name evidence="13" type="ORF">METZ01_LOCUS32840</name>
</gene>
<feature type="domain" description="Ribosomal RNA small subunit methyltransferase E methyltransferase" evidence="11">
    <location>
        <begin position="71"/>
        <end position="222"/>
    </location>
</feature>
<comment type="subcellular location">
    <subcellularLocation>
        <location evidence="1">Cytoplasm</location>
    </subcellularLocation>
</comment>
<dbReference type="GO" id="GO:0005737">
    <property type="term" value="C:cytoplasm"/>
    <property type="evidence" value="ECO:0007669"/>
    <property type="project" value="UniProtKB-SubCell"/>
</dbReference>
<accession>A0A381QKV0</accession>
<evidence type="ECO:0000256" key="5">
    <source>
        <dbReference type="ARBA" id="ARBA00022552"/>
    </source>
</evidence>
<dbReference type="NCBIfam" id="TIGR00046">
    <property type="entry name" value="RsmE family RNA methyltransferase"/>
    <property type="match status" value="1"/>
</dbReference>
<dbReference type="InterPro" id="IPR029026">
    <property type="entry name" value="tRNA_m1G_MTases_N"/>
</dbReference>
<protein>
    <recommendedName>
        <fullName evidence="3">16S rRNA (uracil(1498)-N(3))-methyltransferase</fullName>
        <ecNumber evidence="3">2.1.1.193</ecNumber>
    </recommendedName>
</protein>
<dbReference type="CDD" id="cd18084">
    <property type="entry name" value="RsmE-like"/>
    <property type="match status" value="1"/>
</dbReference>
<evidence type="ECO:0000256" key="10">
    <source>
        <dbReference type="ARBA" id="ARBA00047944"/>
    </source>
</evidence>
<name>A0A381QKV0_9ZZZZ</name>
<evidence type="ECO:0000256" key="3">
    <source>
        <dbReference type="ARBA" id="ARBA00012328"/>
    </source>
</evidence>
<keyword evidence="5" id="KW-0698">rRNA processing</keyword>
<dbReference type="EMBL" id="UINC01001408">
    <property type="protein sequence ID" value="SUZ79986.1"/>
    <property type="molecule type" value="Genomic_DNA"/>
</dbReference>
<keyword evidence="4" id="KW-0963">Cytoplasm</keyword>
<dbReference type="Gene3D" id="2.40.240.20">
    <property type="entry name" value="Hypothetical PUA domain-like, domain 1"/>
    <property type="match status" value="1"/>
</dbReference>
<evidence type="ECO:0000313" key="13">
    <source>
        <dbReference type="EMBL" id="SUZ79986.1"/>
    </source>
</evidence>
<keyword evidence="7" id="KW-0808">Transferase</keyword>
<dbReference type="GO" id="GO:0070042">
    <property type="term" value="F:rRNA (uridine-N3-)-methyltransferase activity"/>
    <property type="evidence" value="ECO:0007669"/>
    <property type="project" value="TreeGrafter"/>
</dbReference>
<dbReference type="SUPFAM" id="SSF75217">
    <property type="entry name" value="alpha/beta knot"/>
    <property type="match status" value="1"/>
</dbReference>
<organism evidence="13">
    <name type="scientific">marine metagenome</name>
    <dbReference type="NCBI Taxonomy" id="408172"/>
    <lineage>
        <taxon>unclassified sequences</taxon>
        <taxon>metagenomes</taxon>
        <taxon>ecological metagenomes</taxon>
    </lineage>
</organism>
<dbReference type="PIRSF" id="PIRSF015601">
    <property type="entry name" value="MTase_slr0722"/>
    <property type="match status" value="1"/>
</dbReference>
<dbReference type="InterPro" id="IPR046887">
    <property type="entry name" value="RsmE_PUA-like"/>
</dbReference>
<proteinExistence type="inferred from homology"/>